<keyword evidence="3 6" id="KW-0689">Ribosomal protein</keyword>
<proteinExistence type="inferred from homology"/>
<dbReference type="SUPFAM" id="SSF52161">
    <property type="entry name" value="Ribosomal protein L13"/>
    <property type="match status" value="1"/>
</dbReference>
<dbReference type="GO" id="GO:0003729">
    <property type="term" value="F:mRNA binding"/>
    <property type="evidence" value="ECO:0007669"/>
    <property type="project" value="UniProtKB-ARBA"/>
</dbReference>
<dbReference type="CDD" id="cd00392">
    <property type="entry name" value="Ribosomal_L13"/>
    <property type="match status" value="1"/>
</dbReference>
<dbReference type="HOGENOM" id="CLU_082184_2_2_10"/>
<evidence type="ECO:0000256" key="2">
    <source>
        <dbReference type="ARBA" id="ARBA00011838"/>
    </source>
</evidence>
<dbReference type="PANTHER" id="PTHR11545:SF2">
    <property type="entry name" value="LARGE RIBOSOMAL SUBUNIT PROTEIN UL13M"/>
    <property type="match status" value="1"/>
</dbReference>
<evidence type="ECO:0000256" key="6">
    <source>
        <dbReference type="HAMAP-Rule" id="MF_01366"/>
    </source>
</evidence>
<dbReference type="PANTHER" id="PTHR11545">
    <property type="entry name" value="RIBOSOMAL PROTEIN L13"/>
    <property type="match status" value="1"/>
</dbReference>
<dbReference type="PIRSF" id="PIRSF002181">
    <property type="entry name" value="Ribosomal_L13"/>
    <property type="match status" value="1"/>
</dbReference>
<evidence type="ECO:0000256" key="5">
    <source>
        <dbReference type="ARBA" id="ARBA00035201"/>
    </source>
</evidence>
<dbReference type="InterPro" id="IPR005823">
    <property type="entry name" value="Ribosomal_uL13_bac-type"/>
</dbReference>
<dbReference type="InterPro" id="IPR023563">
    <property type="entry name" value="Ribosomal_uL13_CS"/>
</dbReference>
<evidence type="ECO:0000256" key="7">
    <source>
        <dbReference type="RuleBase" id="RU003877"/>
    </source>
</evidence>
<dbReference type="GO" id="GO:0017148">
    <property type="term" value="P:negative regulation of translation"/>
    <property type="evidence" value="ECO:0007669"/>
    <property type="project" value="TreeGrafter"/>
</dbReference>
<comment type="function">
    <text evidence="6 8">This protein is one of the early assembly proteins of the 50S ribosomal subunit, although it is not seen to bind rRNA by itself. It is important during the early stages of 50S assembly.</text>
</comment>
<dbReference type="AlphaFoldDB" id="J0XX29"/>
<reference evidence="10" key="1">
    <citation type="journal article" date="2012" name="Stand. Genomic Sci.">
        <title>Permanent draft genome sequence of the gliding predator Saprospira grandis strain Sa g1 (= HR1).</title>
        <authorList>
            <person name="Mavromatis K."/>
            <person name="Chertkov O."/>
            <person name="Lapidus A."/>
            <person name="Nolan M."/>
            <person name="Lucas S."/>
            <person name="Tice H."/>
            <person name="Del Rio T.G."/>
            <person name="Cheng J.F."/>
            <person name="Han C."/>
            <person name="Tapia R."/>
            <person name="Bruce D."/>
            <person name="Goodwin L.A."/>
            <person name="Pitluck S."/>
            <person name="Huntemann M."/>
            <person name="Liolios K."/>
            <person name="Pagani I."/>
            <person name="Ivanova N."/>
            <person name="Mikhailova N."/>
            <person name="Pati A."/>
            <person name="Chen A."/>
            <person name="Palaniappan K."/>
            <person name="Land M."/>
            <person name="Brambilla E.M."/>
            <person name="Rohde M."/>
            <person name="Spring S."/>
            <person name="Goker M."/>
            <person name="Detter J.C."/>
            <person name="Bristow J."/>
            <person name="Eisen J.A."/>
            <person name="Markowitz V."/>
            <person name="Hugenholtz P."/>
            <person name="Kyrpides N.C."/>
            <person name="Klenk H.P."/>
            <person name="Woyke T."/>
        </authorList>
    </citation>
    <scope>NUCLEOTIDE SEQUENCE [LARGE SCALE GENOMIC DNA]</scope>
    <source>
        <strain evidence="10">DSM 2844</strain>
    </source>
</reference>
<dbReference type="GO" id="GO:0022625">
    <property type="term" value="C:cytosolic large ribosomal subunit"/>
    <property type="evidence" value="ECO:0007669"/>
    <property type="project" value="TreeGrafter"/>
</dbReference>
<dbReference type="Proteomes" id="UP000005113">
    <property type="component" value="Unassembled WGS sequence"/>
</dbReference>
<keyword evidence="4 6" id="KW-0687">Ribonucleoprotein</keyword>
<dbReference type="EMBL" id="JH719942">
    <property type="protein sequence ID" value="EJF53606.1"/>
    <property type="molecule type" value="Genomic_DNA"/>
</dbReference>
<dbReference type="Pfam" id="PF00572">
    <property type="entry name" value="Ribosomal_L13"/>
    <property type="match status" value="1"/>
</dbReference>
<dbReference type="GO" id="GO:0006412">
    <property type="term" value="P:translation"/>
    <property type="evidence" value="ECO:0007669"/>
    <property type="project" value="UniProtKB-UniRule"/>
</dbReference>
<evidence type="ECO:0000256" key="8">
    <source>
        <dbReference type="RuleBase" id="RU003878"/>
    </source>
</evidence>
<evidence type="ECO:0000256" key="3">
    <source>
        <dbReference type="ARBA" id="ARBA00022980"/>
    </source>
</evidence>
<dbReference type="HAMAP" id="MF_01366">
    <property type="entry name" value="Ribosomal_uL13"/>
    <property type="match status" value="1"/>
</dbReference>
<accession>J0XX29</accession>
<dbReference type="Gene3D" id="3.90.1180.10">
    <property type="entry name" value="Ribosomal protein L13"/>
    <property type="match status" value="1"/>
</dbReference>
<organism evidence="9 10">
    <name type="scientific">Saprospira grandis DSM 2844</name>
    <dbReference type="NCBI Taxonomy" id="694433"/>
    <lineage>
        <taxon>Bacteria</taxon>
        <taxon>Pseudomonadati</taxon>
        <taxon>Bacteroidota</taxon>
        <taxon>Saprospiria</taxon>
        <taxon>Saprospirales</taxon>
        <taxon>Saprospiraceae</taxon>
        <taxon>Saprospira</taxon>
    </lineage>
</organism>
<dbReference type="NCBIfam" id="TIGR01066">
    <property type="entry name" value="rplM_bact"/>
    <property type="match status" value="1"/>
</dbReference>
<name>J0XX29_9BACT</name>
<comment type="subunit">
    <text evidence="2 6">Part of the 50S ribosomal subunit.</text>
</comment>
<evidence type="ECO:0000256" key="1">
    <source>
        <dbReference type="ARBA" id="ARBA00006227"/>
    </source>
</evidence>
<gene>
    <name evidence="6 8" type="primary">rplM</name>
    <name evidence="9" type="ORF">SapgrDRAFT_1914</name>
</gene>
<dbReference type="RefSeq" id="WP_002659287.1">
    <property type="nucleotide sequence ID" value="NZ_JH719942.1"/>
</dbReference>
<dbReference type="InterPro" id="IPR036899">
    <property type="entry name" value="Ribosomal_uL13_sf"/>
</dbReference>
<dbReference type="OrthoDB" id="9801330at2"/>
<sequence>MDTLSYRTQSAKKETVERNWWIVDAEGKTLGRLASEIAKVLRGKHKACFTPHVDTGDYVIIINAEKINLTGRKLQKKVYLTYSGYPGGQKSATAAELLAKRPRRVLENAIKGMLPKNKLGRATFKKLFVYEGSEHPHQAQKPQTFDPTNK</sequence>
<evidence type="ECO:0000313" key="9">
    <source>
        <dbReference type="EMBL" id="EJF53606.1"/>
    </source>
</evidence>
<protein>
    <recommendedName>
        <fullName evidence="5 6">Large ribosomal subunit protein uL13</fullName>
    </recommendedName>
</protein>
<dbReference type="GO" id="GO:0003735">
    <property type="term" value="F:structural constituent of ribosome"/>
    <property type="evidence" value="ECO:0007669"/>
    <property type="project" value="InterPro"/>
</dbReference>
<evidence type="ECO:0000256" key="4">
    <source>
        <dbReference type="ARBA" id="ARBA00023274"/>
    </source>
</evidence>
<dbReference type="FunFam" id="3.90.1180.10:FF:000001">
    <property type="entry name" value="50S ribosomal protein L13"/>
    <property type="match status" value="1"/>
</dbReference>
<comment type="similarity">
    <text evidence="1 6 7">Belongs to the universal ribosomal protein uL13 family.</text>
</comment>
<dbReference type="InterPro" id="IPR005822">
    <property type="entry name" value="Ribosomal_uL13"/>
</dbReference>
<evidence type="ECO:0000313" key="10">
    <source>
        <dbReference type="Proteomes" id="UP000005113"/>
    </source>
</evidence>
<dbReference type="PROSITE" id="PS00783">
    <property type="entry name" value="RIBOSOMAL_L13"/>
    <property type="match status" value="1"/>
</dbReference>